<dbReference type="GO" id="GO:0016829">
    <property type="term" value="F:lyase activity"/>
    <property type="evidence" value="ECO:0007669"/>
    <property type="project" value="UniProtKB-KW"/>
</dbReference>
<feature type="non-terminal residue" evidence="1">
    <location>
        <position position="1"/>
    </location>
</feature>
<dbReference type="AlphaFoldDB" id="A0AA90UFF0"/>
<dbReference type="Gene3D" id="3.20.20.70">
    <property type="entry name" value="Aldolase class I"/>
    <property type="match status" value="1"/>
</dbReference>
<protein>
    <submittedName>
        <fullName evidence="1">N-acetylneuraminate lyase</fullName>
    </submittedName>
</protein>
<reference evidence="2" key="1">
    <citation type="submission" date="2019-09" db="EMBL/GenBank/DDBJ databases">
        <title>Distinct polysaccharide growth profiles of human intestinal Prevotella copri isolates.</title>
        <authorList>
            <person name="Fehlner-Peach H."/>
            <person name="Magnabosco C."/>
            <person name="Raghavan V."/>
            <person name="Scher J.U."/>
            <person name="Tett A."/>
            <person name="Cox L.M."/>
            <person name="Gottsegen C."/>
            <person name="Watters A."/>
            <person name="Wiltshire- Gordon J.D."/>
            <person name="Segata N."/>
            <person name="Bonneau R."/>
            <person name="Littman D.R."/>
        </authorList>
    </citation>
    <scope>NUCLEOTIDE SEQUENCE [LARGE SCALE GENOMIC DNA]</scope>
    <source>
        <strain evidence="2">iAQ1179</strain>
    </source>
</reference>
<comment type="caution">
    <text evidence="1">The sequence shown here is derived from an EMBL/GenBank/DDBJ whole genome shotgun (WGS) entry which is preliminary data.</text>
</comment>
<sequence>VINVICHYRGNIVGGKRIMKLMGFDLGPNRTPFRNMTDEEEQAMKKELEAIHFFERCNQF</sequence>
<name>A0AA90UFF0_9BACT</name>
<organism evidence="1 2">
    <name type="scientific">Segatella copri</name>
    <dbReference type="NCBI Taxonomy" id="165179"/>
    <lineage>
        <taxon>Bacteria</taxon>
        <taxon>Pseudomonadati</taxon>
        <taxon>Bacteroidota</taxon>
        <taxon>Bacteroidia</taxon>
        <taxon>Bacteroidales</taxon>
        <taxon>Prevotellaceae</taxon>
        <taxon>Segatella</taxon>
    </lineage>
</organism>
<evidence type="ECO:0000313" key="2">
    <source>
        <dbReference type="Proteomes" id="UP000442105"/>
    </source>
</evidence>
<dbReference type="EMBL" id="VZCW01000209">
    <property type="protein sequence ID" value="MQN12749.1"/>
    <property type="molecule type" value="Genomic_DNA"/>
</dbReference>
<evidence type="ECO:0000313" key="1">
    <source>
        <dbReference type="EMBL" id="MQN12749.1"/>
    </source>
</evidence>
<gene>
    <name evidence="1" type="ORF">F7D95_07935</name>
</gene>
<proteinExistence type="predicted"/>
<dbReference type="Proteomes" id="UP000442105">
    <property type="component" value="Unassembled WGS sequence"/>
</dbReference>
<accession>A0AA90UFF0</accession>
<keyword evidence="1" id="KW-0456">Lyase</keyword>
<dbReference type="InterPro" id="IPR013785">
    <property type="entry name" value="Aldolase_TIM"/>
</dbReference>
<dbReference type="SUPFAM" id="SSF51569">
    <property type="entry name" value="Aldolase"/>
    <property type="match status" value="1"/>
</dbReference>